<sequence length="73" mass="8512">MITDEYPVSARETLETDIPTDFLFGRYSADEIRDIFQREIKRHSKNRKKDHLCYPSQLVDAIVDAVAKAKQRA</sequence>
<dbReference type="Proteomes" id="UP000177629">
    <property type="component" value="Unassembled WGS sequence"/>
</dbReference>
<dbReference type="AlphaFoldDB" id="A0A1G2PM38"/>
<evidence type="ECO:0000313" key="1">
    <source>
        <dbReference type="EMBL" id="OHA48809.1"/>
    </source>
</evidence>
<proteinExistence type="predicted"/>
<organism evidence="1 2">
    <name type="scientific">Candidatus Terrybacteria bacterium RIFCSPHIGHO2_01_FULL_48_17</name>
    <dbReference type="NCBI Taxonomy" id="1802362"/>
    <lineage>
        <taxon>Bacteria</taxon>
        <taxon>Candidatus Terryibacteriota</taxon>
    </lineage>
</organism>
<reference evidence="1 2" key="1">
    <citation type="journal article" date="2016" name="Nat. Commun.">
        <title>Thousands of microbial genomes shed light on interconnected biogeochemical processes in an aquifer system.</title>
        <authorList>
            <person name="Anantharaman K."/>
            <person name="Brown C.T."/>
            <person name="Hug L.A."/>
            <person name="Sharon I."/>
            <person name="Castelle C.J."/>
            <person name="Probst A.J."/>
            <person name="Thomas B.C."/>
            <person name="Singh A."/>
            <person name="Wilkins M.J."/>
            <person name="Karaoz U."/>
            <person name="Brodie E.L."/>
            <person name="Williams K.H."/>
            <person name="Hubbard S.S."/>
            <person name="Banfield J.F."/>
        </authorList>
    </citation>
    <scope>NUCLEOTIDE SEQUENCE [LARGE SCALE GENOMIC DNA]</scope>
</reference>
<dbReference type="EMBL" id="MHSS01000002">
    <property type="protein sequence ID" value="OHA48809.1"/>
    <property type="molecule type" value="Genomic_DNA"/>
</dbReference>
<evidence type="ECO:0000313" key="2">
    <source>
        <dbReference type="Proteomes" id="UP000177629"/>
    </source>
</evidence>
<gene>
    <name evidence="1" type="ORF">A2806_03880</name>
</gene>
<name>A0A1G2PM38_9BACT</name>
<accession>A0A1G2PM38</accession>
<comment type="caution">
    <text evidence="1">The sequence shown here is derived from an EMBL/GenBank/DDBJ whole genome shotgun (WGS) entry which is preliminary data.</text>
</comment>
<dbReference type="STRING" id="1802362.A2806_03880"/>
<protein>
    <submittedName>
        <fullName evidence="1">Uncharacterized protein</fullName>
    </submittedName>
</protein>